<evidence type="ECO:0000313" key="2">
    <source>
        <dbReference type="Proteomes" id="UP000237105"/>
    </source>
</evidence>
<dbReference type="Pfam" id="PF26178">
    <property type="entry name" value="PI-PLC_cat"/>
    <property type="match status" value="2"/>
</dbReference>
<proteinExistence type="predicted"/>
<dbReference type="EMBL" id="JXTB01000380">
    <property type="protein sequence ID" value="PON42914.1"/>
    <property type="molecule type" value="Genomic_DNA"/>
</dbReference>
<dbReference type="Proteomes" id="UP000237105">
    <property type="component" value="Unassembled WGS sequence"/>
</dbReference>
<dbReference type="PANTHER" id="PTHR13593:SF51">
    <property type="entry name" value="F21F23.12 PROTEIN"/>
    <property type="match status" value="1"/>
</dbReference>
<keyword evidence="2" id="KW-1185">Reference proteome</keyword>
<dbReference type="PANTHER" id="PTHR13593">
    <property type="match status" value="1"/>
</dbReference>
<dbReference type="STRING" id="3476.A0A2P5B294"/>
<evidence type="ECO:0000313" key="1">
    <source>
        <dbReference type="EMBL" id="PON42914.1"/>
    </source>
</evidence>
<gene>
    <name evidence="1" type="primary">PanPLCL4</name>
    <name evidence="1" type="ORF">PanWU01x14_278100</name>
</gene>
<dbReference type="Gene3D" id="3.20.20.190">
    <property type="entry name" value="Phosphatidylinositol (PI) phosphodiesterase"/>
    <property type="match status" value="1"/>
</dbReference>
<protein>
    <submittedName>
        <fullName evidence="1">PLC-like phosphodiesterase</fullName>
    </submittedName>
</protein>
<dbReference type="InterPro" id="IPR051057">
    <property type="entry name" value="PI-PLC_domain"/>
</dbReference>
<dbReference type="SUPFAM" id="SSF51695">
    <property type="entry name" value="PLC-like phosphodiesterases"/>
    <property type="match status" value="1"/>
</dbReference>
<accession>A0A2P5B294</accession>
<sequence length="310" mass="34682">MQLLDERSTDKDRASGLYCFSCPEGFLGIRCVRSKITDQFKLLNETLLAGIPRLTFTNQEDSVTQQLNNGVRALMLDNYDLKGDVWLCHSIAGQCHELTAFVPIDTLKEIELFSSSNPSEIVTLILEDYVQAPKGLTNVFTKAGLMKSWFPVKNIPKSGQDWPLVSDMVAKNQRLIVFTSIQAKEQTEGIAYQAESSPLDEESRSLVLVNYFQSDPVKEPTCEHKSGDLIYMFRTCYGAAGNRWSNLVAVDYYKVIGGAFQAVDTLNGMLLCGCDDIHACALELGFLNKFFYLAGMIDFRSLQSLTRSGW</sequence>
<dbReference type="AlphaFoldDB" id="A0A2P5B294"/>
<dbReference type="OrthoDB" id="7984201at2759"/>
<dbReference type="GO" id="GO:0008081">
    <property type="term" value="F:phosphoric diester hydrolase activity"/>
    <property type="evidence" value="ECO:0007669"/>
    <property type="project" value="InterPro"/>
</dbReference>
<dbReference type="InterPro" id="IPR017946">
    <property type="entry name" value="PLC-like_Pdiesterase_TIM-brl"/>
</dbReference>
<dbReference type="GO" id="GO:0006629">
    <property type="term" value="P:lipid metabolic process"/>
    <property type="evidence" value="ECO:0007669"/>
    <property type="project" value="InterPro"/>
</dbReference>
<organism evidence="1 2">
    <name type="scientific">Parasponia andersonii</name>
    <name type="common">Sponia andersonii</name>
    <dbReference type="NCBI Taxonomy" id="3476"/>
    <lineage>
        <taxon>Eukaryota</taxon>
        <taxon>Viridiplantae</taxon>
        <taxon>Streptophyta</taxon>
        <taxon>Embryophyta</taxon>
        <taxon>Tracheophyta</taxon>
        <taxon>Spermatophyta</taxon>
        <taxon>Magnoliopsida</taxon>
        <taxon>eudicotyledons</taxon>
        <taxon>Gunneridae</taxon>
        <taxon>Pentapetalae</taxon>
        <taxon>rosids</taxon>
        <taxon>fabids</taxon>
        <taxon>Rosales</taxon>
        <taxon>Cannabaceae</taxon>
        <taxon>Parasponia</taxon>
    </lineage>
</organism>
<comment type="caution">
    <text evidence="1">The sequence shown here is derived from an EMBL/GenBank/DDBJ whole genome shotgun (WGS) entry which is preliminary data.</text>
</comment>
<reference evidence="2" key="1">
    <citation type="submission" date="2016-06" db="EMBL/GenBank/DDBJ databases">
        <title>Parallel loss of symbiosis genes in relatives of nitrogen-fixing non-legume Parasponia.</title>
        <authorList>
            <person name="Van Velzen R."/>
            <person name="Holmer R."/>
            <person name="Bu F."/>
            <person name="Rutten L."/>
            <person name="Van Zeijl A."/>
            <person name="Liu W."/>
            <person name="Santuari L."/>
            <person name="Cao Q."/>
            <person name="Sharma T."/>
            <person name="Shen D."/>
            <person name="Roswanjaya Y."/>
            <person name="Wardhani T."/>
            <person name="Kalhor M.S."/>
            <person name="Jansen J."/>
            <person name="Van den Hoogen J."/>
            <person name="Gungor B."/>
            <person name="Hartog M."/>
            <person name="Hontelez J."/>
            <person name="Verver J."/>
            <person name="Yang W.-C."/>
            <person name="Schijlen E."/>
            <person name="Repin R."/>
            <person name="Schilthuizen M."/>
            <person name="Schranz E."/>
            <person name="Heidstra R."/>
            <person name="Miyata K."/>
            <person name="Fedorova E."/>
            <person name="Kohlen W."/>
            <person name="Bisseling T."/>
            <person name="Smit S."/>
            <person name="Geurts R."/>
        </authorList>
    </citation>
    <scope>NUCLEOTIDE SEQUENCE [LARGE SCALE GENOMIC DNA]</scope>
    <source>
        <strain evidence="2">cv. WU1-14</strain>
    </source>
</reference>
<name>A0A2P5B294_PARAD</name>